<keyword evidence="8" id="KW-0808">Transferase</keyword>
<feature type="domain" description="UmuC" evidence="18">
    <location>
        <begin position="1"/>
        <end position="177"/>
    </location>
</feature>
<evidence type="ECO:0000256" key="3">
    <source>
        <dbReference type="ARBA" id="ARBA00010945"/>
    </source>
</evidence>
<dbReference type="InterPro" id="IPR043502">
    <property type="entry name" value="DNA/RNA_pol_sf"/>
</dbReference>
<dbReference type="EC" id="2.7.7.7" evidence="4"/>
<dbReference type="PANTHER" id="PTHR11076:SF33">
    <property type="entry name" value="DNA POLYMERASE KAPPA"/>
    <property type="match status" value="1"/>
</dbReference>
<evidence type="ECO:0000256" key="15">
    <source>
        <dbReference type="ARBA" id="ARBA00023125"/>
    </source>
</evidence>
<dbReference type="Pfam" id="PF11798">
    <property type="entry name" value="IMS_HHH"/>
    <property type="match status" value="1"/>
</dbReference>
<dbReference type="GO" id="GO:0005829">
    <property type="term" value="C:cytosol"/>
    <property type="evidence" value="ECO:0007669"/>
    <property type="project" value="TreeGrafter"/>
</dbReference>
<keyword evidence="6" id="KW-0515">Mutator protein</keyword>
<dbReference type="Proteomes" id="UP001187531">
    <property type="component" value="Unassembled WGS sequence"/>
</dbReference>
<accession>A0AA88KZ93</accession>
<keyword evidence="10" id="KW-0235">DNA replication</keyword>
<dbReference type="GO" id="GO:0042276">
    <property type="term" value="P:error-prone translesion synthesis"/>
    <property type="evidence" value="ECO:0007669"/>
    <property type="project" value="TreeGrafter"/>
</dbReference>
<evidence type="ECO:0000256" key="8">
    <source>
        <dbReference type="ARBA" id="ARBA00022679"/>
    </source>
</evidence>
<dbReference type="NCBIfam" id="NF002677">
    <property type="entry name" value="PRK02406.1"/>
    <property type="match status" value="1"/>
</dbReference>
<evidence type="ECO:0000256" key="12">
    <source>
        <dbReference type="ARBA" id="ARBA00022763"/>
    </source>
</evidence>
<sequence length="208" mass="23432">MDAFYASVEQRDQPEYRNRPVIVGGDPGRRGVVAACSYEARQYGIHSAMPASRAKRLCPDAIFLRPRMTVYREVSAQIREIFQEYTSLIEPLSLDEAYLDVTDADHCQGSATLIAKEIKTQIKLRTNLIASAGISYNKFLAKIASDMDKPDGLFLIKPDQGEAFIEQLPIGKFYGIGPATEARMKSHNIHNGADLKSWKKNRSHRKIW</sequence>
<keyword evidence="7" id="KW-0963">Cytoplasm</keyword>
<dbReference type="InterPro" id="IPR001126">
    <property type="entry name" value="UmuC"/>
</dbReference>
<dbReference type="SUPFAM" id="SSF56672">
    <property type="entry name" value="DNA/RNA polymerases"/>
    <property type="match status" value="1"/>
</dbReference>
<evidence type="ECO:0000256" key="13">
    <source>
        <dbReference type="ARBA" id="ARBA00022842"/>
    </source>
</evidence>
<evidence type="ECO:0000256" key="10">
    <source>
        <dbReference type="ARBA" id="ARBA00022705"/>
    </source>
</evidence>
<evidence type="ECO:0000256" key="16">
    <source>
        <dbReference type="ARBA" id="ARBA00023204"/>
    </source>
</evidence>
<dbReference type="InterPro" id="IPR022880">
    <property type="entry name" value="DNApol_IV"/>
</dbReference>
<dbReference type="InterPro" id="IPR043128">
    <property type="entry name" value="Rev_trsase/Diguanyl_cyclase"/>
</dbReference>
<dbReference type="GO" id="GO:0006260">
    <property type="term" value="P:DNA replication"/>
    <property type="evidence" value="ECO:0007669"/>
    <property type="project" value="UniProtKB-KW"/>
</dbReference>
<dbReference type="GO" id="GO:0006281">
    <property type="term" value="P:DNA repair"/>
    <property type="evidence" value="ECO:0007669"/>
    <property type="project" value="UniProtKB-KW"/>
</dbReference>
<evidence type="ECO:0000256" key="2">
    <source>
        <dbReference type="ARBA" id="ARBA00004496"/>
    </source>
</evidence>
<evidence type="ECO:0000256" key="4">
    <source>
        <dbReference type="ARBA" id="ARBA00012417"/>
    </source>
</evidence>
<proteinExistence type="inferred from homology"/>
<dbReference type="CDD" id="cd03586">
    <property type="entry name" value="PolY_Pol_IV_kappa"/>
    <property type="match status" value="1"/>
</dbReference>
<keyword evidence="9" id="KW-0548">Nucleotidyltransferase</keyword>
<evidence type="ECO:0000256" key="7">
    <source>
        <dbReference type="ARBA" id="ARBA00022490"/>
    </source>
</evidence>
<organism evidence="19 20">
    <name type="scientific">Artemia franciscana</name>
    <name type="common">Brine shrimp</name>
    <name type="synonym">Artemia sanfranciscana</name>
    <dbReference type="NCBI Taxonomy" id="6661"/>
    <lineage>
        <taxon>Eukaryota</taxon>
        <taxon>Metazoa</taxon>
        <taxon>Ecdysozoa</taxon>
        <taxon>Arthropoda</taxon>
        <taxon>Crustacea</taxon>
        <taxon>Branchiopoda</taxon>
        <taxon>Anostraca</taxon>
        <taxon>Artemiidae</taxon>
        <taxon>Artemia</taxon>
    </lineage>
</organism>
<dbReference type="InterPro" id="IPR050116">
    <property type="entry name" value="DNA_polymerase-Y"/>
</dbReference>
<dbReference type="GO" id="GO:0046872">
    <property type="term" value="F:metal ion binding"/>
    <property type="evidence" value="ECO:0007669"/>
    <property type="project" value="UniProtKB-KW"/>
</dbReference>
<comment type="subcellular location">
    <subcellularLocation>
        <location evidence="2">Cytoplasm</location>
    </subcellularLocation>
</comment>
<keyword evidence="11" id="KW-0479">Metal-binding</keyword>
<dbReference type="Gene3D" id="1.10.150.20">
    <property type="entry name" value="5' to 3' exonuclease, C-terminal subdomain"/>
    <property type="match status" value="1"/>
</dbReference>
<dbReference type="PROSITE" id="PS50173">
    <property type="entry name" value="UMUC"/>
    <property type="match status" value="1"/>
</dbReference>
<dbReference type="Gene3D" id="3.30.70.270">
    <property type="match status" value="1"/>
</dbReference>
<keyword evidence="12" id="KW-0227">DNA damage</keyword>
<dbReference type="Pfam" id="PF00817">
    <property type="entry name" value="IMS"/>
    <property type="match status" value="1"/>
</dbReference>
<dbReference type="FunFam" id="3.40.1170.60:FF:000001">
    <property type="entry name" value="DNA polymerase IV"/>
    <property type="match status" value="1"/>
</dbReference>
<keyword evidence="20" id="KW-1185">Reference proteome</keyword>
<evidence type="ECO:0000256" key="17">
    <source>
        <dbReference type="ARBA" id="ARBA00049244"/>
    </source>
</evidence>
<dbReference type="PANTHER" id="PTHR11076">
    <property type="entry name" value="DNA REPAIR POLYMERASE UMUC / TRANSFERASE FAMILY MEMBER"/>
    <property type="match status" value="1"/>
</dbReference>
<comment type="cofactor">
    <cofactor evidence="1">
        <name>Mg(2+)</name>
        <dbReference type="ChEBI" id="CHEBI:18420"/>
    </cofactor>
</comment>
<dbReference type="FunFam" id="3.30.70.270:FF:000002">
    <property type="entry name" value="DNA polymerase IV"/>
    <property type="match status" value="1"/>
</dbReference>
<comment type="caution">
    <text evidence="19">The sequence shown here is derived from an EMBL/GenBank/DDBJ whole genome shotgun (WGS) entry which is preliminary data.</text>
</comment>
<evidence type="ECO:0000256" key="14">
    <source>
        <dbReference type="ARBA" id="ARBA00022932"/>
    </source>
</evidence>
<dbReference type="GO" id="GO:0003677">
    <property type="term" value="F:DNA binding"/>
    <property type="evidence" value="ECO:0007669"/>
    <property type="project" value="UniProtKB-KW"/>
</dbReference>
<evidence type="ECO:0000256" key="9">
    <source>
        <dbReference type="ARBA" id="ARBA00022695"/>
    </source>
</evidence>
<protein>
    <recommendedName>
        <fullName evidence="5">DNA polymerase kappa</fullName>
        <ecNumber evidence="4">2.7.7.7</ecNumber>
    </recommendedName>
</protein>
<evidence type="ECO:0000256" key="1">
    <source>
        <dbReference type="ARBA" id="ARBA00001946"/>
    </source>
</evidence>
<keyword evidence="16" id="KW-0234">DNA repair</keyword>
<reference evidence="19" key="1">
    <citation type="submission" date="2023-07" db="EMBL/GenBank/DDBJ databases">
        <title>Chromosome-level genome assembly of Artemia franciscana.</title>
        <authorList>
            <person name="Jo E."/>
        </authorList>
    </citation>
    <scope>NUCLEOTIDE SEQUENCE</scope>
    <source>
        <tissue evidence="19">Whole body</tissue>
    </source>
</reference>
<evidence type="ECO:0000256" key="11">
    <source>
        <dbReference type="ARBA" id="ARBA00022723"/>
    </source>
</evidence>
<gene>
    <name evidence="19" type="ORF">QYM36_019560</name>
</gene>
<evidence type="ECO:0000259" key="18">
    <source>
        <dbReference type="PROSITE" id="PS50173"/>
    </source>
</evidence>
<evidence type="ECO:0000256" key="5">
    <source>
        <dbReference type="ARBA" id="ARBA00016178"/>
    </source>
</evidence>
<dbReference type="InterPro" id="IPR024728">
    <property type="entry name" value="PolY_HhH_motif"/>
</dbReference>
<evidence type="ECO:0000256" key="6">
    <source>
        <dbReference type="ARBA" id="ARBA00022457"/>
    </source>
</evidence>
<comment type="catalytic activity">
    <reaction evidence="17">
        <text>DNA(n) + a 2'-deoxyribonucleoside 5'-triphosphate = DNA(n+1) + diphosphate</text>
        <dbReference type="Rhea" id="RHEA:22508"/>
        <dbReference type="Rhea" id="RHEA-COMP:17339"/>
        <dbReference type="Rhea" id="RHEA-COMP:17340"/>
        <dbReference type="ChEBI" id="CHEBI:33019"/>
        <dbReference type="ChEBI" id="CHEBI:61560"/>
        <dbReference type="ChEBI" id="CHEBI:173112"/>
        <dbReference type="EC" id="2.7.7.7"/>
    </reaction>
</comment>
<keyword evidence="15" id="KW-0238">DNA-binding</keyword>
<comment type="similarity">
    <text evidence="3">Belongs to the DNA polymerase type-Y family.</text>
</comment>
<name>A0AA88KZ93_ARTSF</name>
<evidence type="ECO:0000313" key="20">
    <source>
        <dbReference type="Proteomes" id="UP001187531"/>
    </source>
</evidence>
<dbReference type="AlphaFoldDB" id="A0AA88KZ93"/>
<dbReference type="Gene3D" id="3.40.1170.60">
    <property type="match status" value="1"/>
</dbReference>
<dbReference type="GO" id="GO:0003887">
    <property type="term" value="F:DNA-directed DNA polymerase activity"/>
    <property type="evidence" value="ECO:0007669"/>
    <property type="project" value="UniProtKB-KW"/>
</dbReference>
<keyword evidence="13" id="KW-0460">Magnesium</keyword>
<dbReference type="EMBL" id="JAVRJZ010001680">
    <property type="protein sequence ID" value="KAK2701805.1"/>
    <property type="molecule type" value="Genomic_DNA"/>
</dbReference>
<keyword evidence="14" id="KW-0239">DNA-directed DNA polymerase</keyword>
<evidence type="ECO:0000313" key="19">
    <source>
        <dbReference type="EMBL" id="KAK2701805.1"/>
    </source>
</evidence>